<reference evidence="2" key="2">
    <citation type="submission" date="2011-04" db="EMBL/GenBank/DDBJ databases">
        <authorList>
            <person name="Genoscope - CEA"/>
        </authorList>
    </citation>
    <scope>NUCLEOTIDE SEQUENCE</scope>
    <source>
        <strain evidence="2">R24</strain>
    </source>
</reference>
<evidence type="ECO:0000256" key="1">
    <source>
        <dbReference type="SAM" id="MobiDB-lite"/>
    </source>
</evidence>
<dbReference type="EMBL" id="FR854090">
    <property type="protein sequence ID" value="CCA88139.1"/>
    <property type="molecule type" value="Genomic_DNA"/>
</dbReference>
<dbReference type="AlphaFoldDB" id="G3AA05"/>
<evidence type="ECO:0000313" key="2">
    <source>
        <dbReference type="EMBL" id="CCA88139.1"/>
    </source>
</evidence>
<proteinExistence type="predicted"/>
<reference evidence="2" key="1">
    <citation type="journal article" date="2011" name="PLoS ONE">
        <title>Ralstonia syzygii, the Blood Disease Bacterium and some Asian R. solanacearum strains form a single genomic species despite divergent lifestyles.</title>
        <authorList>
            <person name="Remenant B."/>
            <person name="de Cambiaire J.C."/>
            <person name="Cellier G."/>
            <person name="Jacobs J.M."/>
            <person name="Mangenot S."/>
            <person name="Barbe V."/>
            <person name="Lajus A."/>
            <person name="Vallenet D."/>
            <person name="Medigue C."/>
            <person name="Fegan M."/>
            <person name="Allen C."/>
            <person name="Prior P."/>
        </authorList>
    </citation>
    <scope>NUCLEOTIDE SEQUENCE</scope>
    <source>
        <strain evidence="2">R24</strain>
    </source>
</reference>
<organism evidence="2">
    <name type="scientific">Ralstonia syzygii R24</name>
    <dbReference type="NCBI Taxonomy" id="907261"/>
    <lineage>
        <taxon>Bacteria</taxon>
        <taxon>Pseudomonadati</taxon>
        <taxon>Pseudomonadota</taxon>
        <taxon>Betaproteobacteria</taxon>
        <taxon>Burkholderiales</taxon>
        <taxon>Burkholderiaceae</taxon>
        <taxon>Ralstonia</taxon>
        <taxon>Ralstonia solanacearum species complex</taxon>
    </lineage>
</organism>
<gene>
    <name evidence="2" type="ORF">RALSY_mp10680</name>
</gene>
<feature type="region of interest" description="Disordered" evidence="1">
    <location>
        <begin position="1"/>
        <end position="27"/>
    </location>
</feature>
<name>G3AA05_9RALS</name>
<protein>
    <submittedName>
        <fullName evidence="2">Uncharacterized protein</fullName>
    </submittedName>
</protein>
<sequence length="55" mass="6058">MLFGPMRPGAGGLRSGLRPGRRLHGGLPQPGRLLALEIREGGYPFQYLMRSHVDD</sequence>
<accession>G3AA05</accession>